<sequence length="192" mass="22627">MTDLICHVMSYSTINDREAYQTNWMLAKFAGEFINQRVVVEISSTFKRNIKSTECILSSKLMSTRWRWRRASFIVRKRILQKHNDEMLENYRTLTNEPSFPFDFHLRAMSRIEYLHVTCARPALKVISQYGRWGIARQACTSHPCTTSRENFTSGFLKRCFLTNVGCFQGFHVIGFASCWRYRRMVAPLSLR</sequence>
<gene>
    <name evidence="1" type="ORF">V1478_018343</name>
</gene>
<proteinExistence type="predicted"/>
<dbReference type="EMBL" id="JAUDFV010000167">
    <property type="protein sequence ID" value="KAL2712108.1"/>
    <property type="molecule type" value="Genomic_DNA"/>
</dbReference>
<accession>A0ABD1ZUR4</accession>
<keyword evidence="2" id="KW-1185">Reference proteome</keyword>
<dbReference type="AlphaFoldDB" id="A0ABD1ZUR4"/>
<evidence type="ECO:0000313" key="1">
    <source>
        <dbReference type="EMBL" id="KAL2712108.1"/>
    </source>
</evidence>
<organism evidence="1 2">
    <name type="scientific">Vespula squamosa</name>
    <name type="common">Southern yellow jacket</name>
    <name type="synonym">Wasp</name>
    <dbReference type="NCBI Taxonomy" id="30214"/>
    <lineage>
        <taxon>Eukaryota</taxon>
        <taxon>Metazoa</taxon>
        <taxon>Ecdysozoa</taxon>
        <taxon>Arthropoda</taxon>
        <taxon>Hexapoda</taxon>
        <taxon>Insecta</taxon>
        <taxon>Pterygota</taxon>
        <taxon>Neoptera</taxon>
        <taxon>Endopterygota</taxon>
        <taxon>Hymenoptera</taxon>
        <taxon>Apocrita</taxon>
        <taxon>Aculeata</taxon>
        <taxon>Vespoidea</taxon>
        <taxon>Vespidae</taxon>
        <taxon>Vespinae</taxon>
        <taxon>Vespula</taxon>
    </lineage>
</organism>
<dbReference type="Proteomes" id="UP001607302">
    <property type="component" value="Unassembled WGS sequence"/>
</dbReference>
<evidence type="ECO:0000313" key="2">
    <source>
        <dbReference type="Proteomes" id="UP001607302"/>
    </source>
</evidence>
<protein>
    <submittedName>
        <fullName evidence="1">Uncharacterized protein</fullName>
    </submittedName>
</protein>
<comment type="caution">
    <text evidence="1">The sequence shown here is derived from an EMBL/GenBank/DDBJ whole genome shotgun (WGS) entry which is preliminary data.</text>
</comment>
<name>A0ABD1ZUR4_VESSQ</name>
<reference evidence="1 2" key="1">
    <citation type="journal article" date="2024" name="Ann. Entomol. Soc. Am.">
        <title>Genomic analyses of the southern and eastern yellowjacket wasps (Hymenoptera: Vespidae) reveal evolutionary signatures of social life.</title>
        <authorList>
            <person name="Catto M.A."/>
            <person name="Caine P.B."/>
            <person name="Orr S.E."/>
            <person name="Hunt B.G."/>
            <person name="Goodisman M.A.D."/>
        </authorList>
    </citation>
    <scope>NUCLEOTIDE SEQUENCE [LARGE SCALE GENOMIC DNA]</scope>
    <source>
        <strain evidence="1">233</strain>
        <tissue evidence="1">Head and thorax</tissue>
    </source>
</reference>